<protein>
    <submittedName>
        <fullName evidence="1">Uncharacterized protein</fullName>
    </submittedName>
</protein>
<dbReference type="Proteomes" id="UP001140091">
    <property type="component" value="Unassembled WGS sequence"/>
</dbReference>
<evidence type="ECO:0000313" key="2">
    <source>
        <dbReference type="Proteomes" id="UP001140091"/>
    </source>
</evidence>
<gene>
    <name evidence="1" type="ORF">H1R20_g7646</name>
</gene>
<dbReference type="AlphaFoldDB" id="A0A9W8MHQ2"/>
<keyword evidence="2" id="KW-1185">Reference proteome</keyword>
<dbReference type="EMBL" id="JANBPK010000873">
    <property type="protein sequence ID" value="KAJ2929453.1"/>
    <property type="molecule type" value="Genomic_DNA"/>
</dbReference>
<organism evidence="1 2">
    <name type="scientific">Candolleomyces eurysporus</name>
    <dbReference type="NCBI Taxonomy" id="2828524"/>
    <lineage>
        <taxon>Eukaryota</taxon>
        <taxon>Fungi</taxon>
        <taxon>Dikarya</taxon>
        <taxon>Basidiomycota</taxon>
        <taxon>Agaricomycotina</taxon>
        <taxon>Agaricomycetes</taxon>
        <taxon>Agaricomycetidae</taxon>
        <taxon>Agaricales</taxon>
        <taxon>Agaricineae</taxon>
        <taxon>Psathyrellaceae</taxon>
        <taxon>Candolleomyces</taxon>
    </lineage>
</organism>
<feature type="non-terminal residue" evidence="1">
    <location>
        <position position="258"/>
    </location>
</feature>
<dbReference type="Gene3D" id="3.80.10.10">
    <property type="entry name" value="Ribonuclease Inhibitor"/>
    <property type="match status" value="1"/>
</dbReference>
<proteinExistence type="predicted"/>
<dbReference type="SUPFAM" id="SSF52047">
    <property type="entry name" value="RNI-like"/>
    <property type="match status" value="1"/>
</dbReference>
<reference evidence="1" key="1">
    <citation type="submission" date="2022-06" db="EMBL/GenBank/DDBJ databases">
        <title>Genome Sequence of Candolleomyces eurysporus.</title>
        <authorList>
            <person name="Buettner E."/>
        </authorList>
    </citation>
    <scope>NUCLEOTIDE SEQUENCE</scope>
    <source>
        <strain evidence="1">VTCC 930004</strain>
    </source>
</reference>
<dbReference type="InterPro" id="IPR032675">
    <property type="entry name" value="LRR_dom_sf"/>
</dbReference>
<evidence type="ECO:0000313" key="1">
    <source>
        <dbReference type="EMBL" id="KAJ2929453.1"/>
    </source>
</evidence>
<name>A0A9W8MHQ2_9AGAR</name>
<sequence length="258" mass="29468">MASFRIPPKLLRSLTSFSFHCDWERDPIFLTTIQHCLNVDTLALDLEDGRVQYSDSDLQCKPSEAGILFKFLRAPNIHHIDVSFERHETDLERQQYLDCTFVKAGDEDPYFECPRVSNGLPPIEEVDESFGRALGVFMDRSGSSQSTLRSLRLHYASIKAPTFSRMLERLDSLTHLTLDEFDLDGDCFKDTRVSSVLPNLQVLELLNLPPEYNLEHVDAFMGEEGDRSATLKATYRDPDLCCPMAESSRGHRVHLLRP</sequence>
<comment type="caution">
    <text evidence="1">The sequence shown here is derived from an EMBL/GenBank/DDBJ whole genome shotgun (WGS) entry which is preliminary data.</text>
</comment>
<dbReference type="OrthoDB" id="10516563at2759"/>
<accession>A0A9W8MHQ2</accession>